<name>Q984Z2_RHILO</name>
<dbReference type="Gene3D" id="3.40.50.720">
    <property type="entry name" value="NAD(P)-binding Rossmann-like Domain"/>
    <property type="match status" value="1"/>
</dbReference>
<sequence length="39" mass="4248">MKARSGRIDVLSVNAGGGSMLPLGQITEQHFDETFDRNV</sequence>
<dbReference type="KEGG" id="mlo:msl7783"/>
<organism evidence="1 2">
    <name type="scientific">Mesorhizobium japonicum (strain LMG 29417 / CECT 9101 / MAFF 303099)</name>
    <name type="common">Mesorhizobium loti (strain MAFF 303099)</name>
    <dbReference type="NCBI Taxonomy" id="266835"/>
    <lineage>
        <taxon>Bacteria</taxon>
        <taxon>Pseudomonadati</taxon>
        <taxon>Pseudomonadota</taxon>
        <taxon>Alphaproteobacteria</taxon>
        <taxon>Hyphomicrobiales</taxon>
        <taxon>Phyllobacteriaceae</taxon>
        <taxon>Mesorhizobium</taxon>
    </lineage>
</organism>
<dbReference type="AlphaFoldDB" id="Q984Z2"/>
<gene>
    <name evidence="1" type="ordered locus">msl7783</name>
</gene>
<evidence type="ECO:0000313" key="2">
    <source>
        <dbReference type="Proteomes" id="UP000000552"/>
    </source>
</evidence>
<evidence type="ECO:0000313" key="1">
    <source>
        <dbReference type="EMBL" id="BAB54171.1"/>
    </source>
</evidence>
<dbReference type="HOGENOM" id="CLU_3315928_0_0_5"/>
<dbReference type="InterPro" id="IPR036291">
    <property type="entry name" value="NAD(P)-bd_dom_sf"/>
</dbReference>
<reference evidence="1 2" key="1">
    <citation type="journal article" date="2000" name="DNA Res.">
        <title>Complete genome structure of the nitrogen-fixing symbiotic bacterium Mesorhizobium loti.</title>
        <authorList>
            <person name="Kaneko T."/>
            <person name="Nakamura Y."/>
            <person name="Sato S."/>
            <person name="Asamizu E."/>
            <person name="Kato T."/>
            <person name="Sasamoto S."/>
            <person name="Watanabe A."/>
            <person name="Idesawa K."/>
            <person name="Ishikawa A."/>
            <person name="Kawashima K."/>
            <person name="Kimura T."/>
            <person name="Kishida Y."/>
            <person name="Kiyokawa C."/>
            <person name="Kohara M."/>
            <person name="Matsumoto M."/>
            <person name="Matsuno A."/>
            <person name="Mochizuki Y."/>
            <person name="Nakayama S."/>
            <person name="Nakazaki N."/>
            <person name="Shimpo S."/>
            <person name="Sugimoto M."/>
            <person name="Takeuchi C."/>
            <person name="Yamada M."/>
            <person name="Tabata S."/>
        </authorList>
    </citation>
    <scope>NUCLEOTIDE SEQUENCE [LARGE SCALE GENOMIC DNA]</scope>
    <source>
        <strain evidence="2">LMG 29417 / CECT 9101 / MAFF 303099</strain>
    </source>
</reference>
<dbReference type="eggNOG" id="COG1028">
    <property type="taxonomic scope" value="Bacteria"/>
</dbReference>
<proteinExistence type="predicted"/>
<dbReference type="SUPFAM" id="SSF51735">
    <property type="entry name" value="NAD(P)-binding Rossmann-fold domains"/>
    <property type="match status" value="1"/>
</dbReference>
<dbReference type="EMBL" id="BA000012">
    <property type="protein sequence ID" value="BAB54171.1"/>
    <property type="molecule type" value="Genomic_DNA"/>
</dbReference>
<dbReference type="Proteomes" id="UP000000552">
    <property type="component" value="Chromosome"/>
</dbReference>
<accession>Q984Z2</accession>
<protein>
    <submittedName>
        <fullName evidence="1">Msl7783 protein</fullName>
    </submittedName>
</protein>